<feature type="compositionally biased region" description="Low complexity" evidence="1">
    <location>
        <begin position="379"/>
        <end position="388"/>
    </location>
</feature>
<sequence>MPVAPSKTRRGASRPMPMEDMEEEIGTALIDPREIRKIASLPFTTIMLTQTQPDTSSYRQTPHQQPEGLFYAKDVLTFIQKELEDLMSNFDFSVEEASLMAKIACQQQWLFADENKLLERKILLTKLLLELHQQRLSQVTHQAFQAADIELKIKSYINQLQKPSPSNAPNAPRSPLPDEEAELSAAEDPPFEEEDWDADEGDIVMSRKDKWWAREGPKTNQNSATNETASSGTSTTGRPVRMSAGQGGARDRLAQTNPNQRATGRQNVNDRVNDSSQPESLRHPRPLDPKTLTHHCLQQEHQAEDLEEEQETQRFPLATATRYQYEYCSTSAESFFWHWVFIYCYVGTPSTVPSTNASRPSSRAFSRVSSMASGHESRSSSVNPGPSGSSKLFMSLQPPYIGLICPFR</sequence>
<proteinExistence type="predicted"/>
<protein>
    <submittedName>
        <fullName evidence="2">Uncharacterized protein</fullName>
    </submittedName>
</protein>
<name>A0A6A4GEF1_9AGAR</name>
<feature type="region of interest" description="Disordered" evidence="1">
    <location>
        <begin position="366"/>
        <end position="388"/>
    </location>
</feature>
<dbReference type="AlphaFoldDB" id="A0A6A4GEF1"/>
<keyword evidence="3" id="KW-1185">Reference proteome</keyword>
<evidence type="ECO:0000313" key="2">
    <source>
        <dbReference type="EMBL" id="KAE9383821.1"/>
    </source>
</evidence>
<dbReference type="EMBL" id="ML770312">
    <property type="protein sequence ID" value="KAE9383821.1"/>
    <property type="molecule type" value="Genomic_DNA"/>
</dbReference>
<feature type="compositionally biased region" description="Polar residues" evidence="1">
    <location>
        <begin position="254"/>
        <end position="279"/>
    </location>
</feature>
<organism evidence="2 3">
    <name type="scientific">Gymnopus androsaceus JB14</name>
    <dbReference type="NCBI Taxonomy" id="1447944"/>
    <lineage>
        <taxon>Eukaryota</taxon>
        <taxon>Fungi</taxon>
        <taxon>Dikarya</taxon>
        <taxon>Basidiomycota</taxon>
        <taxon>Agaricomycotina</taxon>
        <taxon>Agaricomycetes</taxon>
        <taxon>Agaricomycetidae</taxon>
        <taxon>Agaricales</taxon>
        <taxon>Marasmiineae</taxon>
        <taxon>Omphalotaceae</taxon>
        <taxon>Gymnopus</taxon>
    </lineage>
</organism>
<reference evidence="2" key="1">
    <citation type="journal article" date="2019" name="Environ. Microbiol.">
        <title>Fungal ecological strategies reflected in gene transcription - a case study of two litter decomposers.</title>
        <authorList>
            <person name="Barbi F."/>
            <person name="Kohler A."/>
            <person name="Barry K."/>
            <person name="Baskaran P."/>
            <person name="Daum C."/>
            <person name="Fauchery L."/>
            <person name="Ihrmark K."/>
            <person name="Kuo A."/>
            <person name="LaButti K."/>
            <person name="Lipzen A."/>
            <person name="Morin E."/>
            <person name="Grigoriev I.V."/>
            <person name="Henrissat B."/>
            <person name="Lindahl B."/>
            <person name="Martin F."/>
        </authorList>
    </citation>
    <scope>NUCLEOTIDE SEQUENCE</scope>
    <source>
        <strain evidence="2">JB14</strain>
    </source>
</reference>
<feature type="compositionally biased region" description="Acidic residues" evidence="1">
    <location>
        <begin position="189"/>
        <end position="202"/>
    </location>
</feature>
<feature type="compositionally biased region" description="Low complexity" evidence="1">
    <location>
        <begin position="163"/>
        <end position="173"/>
    </location>
</feature>
<accession>A0A6A4GEF1</accession>
<feature type="compositionally biased region" description="Polar residues" evidence="1">
    <location>
        <begin position="218"/>
        <end position="237"/>
    </location>
</feature>
<feature type="compositionally biased region" description="Basic and acidic residues" evidence="1">
    <location>
        <begin position="205"/>
        <end position="217"/>
    </location>
</feature>
<gene>
    <name evidence="2" type="ORF">BT96DRAFT_1008736</name>
</gene>
<dbReference type="Proteomes" id="UP000799118">
    <property type="component" value="Unassembled WGS sequence"/>
</dbReference>
<evidence type="ECO:0000256" key="1">
    <source>
        <dbReference type="SAM" id="MobiDB-lite"/>
    </source>
</evidence>
<evidence type="ECO:0000313" key="3">
    <source>
        <dbReference type="Proteomes" id="UP000799118"/>
    </source>
</evidence>
<feature type="region of interest" description="Disordered" evidence="1">
    <location>
        <begin position="160"/>
        <end position="291"/>
    </location>
</feature>